<proteinExistence type="predicted"/>
<reference evidence="1 2" key="1">
    <citation type="journal article" date="2021" name="Nat. Plants">
        <title>The Taxus genome provides insights into paclitaxel biosynthesis.</title>
        <authorList>
            <person name="Xiong X."/>
            <person name="Gou J."/>
            <person name="Liao Q."/>
            <person name="Li Y."/>
            <person name="Zhou Q."/>
            <person name="Bi G."/>
            <person name="Li C."/>
            <person name="Du R."/>
            <person name="Wang X."/>
            <person name="Sun T."/>
            <person name="Guo L."/>
            <person name="Liang H."/>
            <person name="Lu P."/>
            <person name="Wu Y."/>
            <person name="Zhang Z."/>
            <person name="Ro D.K."/>
            <person name="Shang Y."/>
            <person name="Huang S."/>
            <person name="Yan J."/>
        </authorList>
    </citation>
    <scope>NUCLEOTIDE SEQUENCE [LARGE SCALE GENOMIC DNA]</scope>
    <source>
        <strain evidence="1">Ta-2019</strain>
    </source>
</reference>
<sequence length="62" mass="6871">IDYSETFAPACQDGFCTPCTFYCCITGVARIPDGCEECLLTWRFTRGNIHGATSWICSGFFS</sequence>
<organism evidence="1 2">
    <name type="scientific">Taxus chinensis</name>
    <name type="common">Chinese yew</name>
    <name type="synonym">Taxus wallichiana var. chinensis</name>
    <dbReference type="NCBI Taxonomy" id="29808"/>
    <lineage>
        <taxon>Eukaryota</taxon>
        <taxon>Viridiplantae</taxon>
        <taxon>Streptophyta</taxon>
        <taxon>Embryophyta</taxon>
        <taxon>Tracheophyta</taxon>
        <taxon>Spermatophyta</taxon>
        <taxon>Pinopsida</taxon>
        <taxon>Pinidae</taxon>
        <taxon>Conifers II</taxon>
        <taxon>Cupressales</taxon>
        <taxon>Taxaceae</taxon>
        <taxon>Taxus</taxon>
    </lineage>
</organism>
<keyword evidence="2" id="KW-1185">Reference proteome</keyword>
<protein>
    <submittedName>
        <fullName evidence="1">Uncharacterized protein</fullName>
    </submittedName>
</protein>
<comment type="caution">
    <text evidence="1">The sequence shown here is derived from an EMBL/GenBank/DDBJ whole genome shotgun (WGS) entry which is preliminary data.</text>
</comment>
<name>A0AA38CB92_TAXCH</name>
<feature type="non-terminal residue" evidence="1">
    <location>
        <position position="1"/>
    </location>
</feature>
<evidence type="ECO:0000313" key="1">
    <source>
        <dbReference type="EMBL" id="KAH9294089.1"/>
    </source>
</evidence>
<feature type="non-terminal residue" evidence="1">
    <location>
        <position position="62"/>
    </location>
</feature>
<gene>
    <name evidence="1" type="ORF">KI387_040708</name>
</gene>
<evidence type="ECO:0000313" key="2">
    <source>
        <dbReference type="Proteomes" id="UP000824469"/>
    </source>
</evidence>
<dbReference type="AlphaFoldDB" id="A0AA38CB92"/>
<dbReference type="EMBL" id="JAHRHJ020000406">
    <property type="protein sequence ID" value="KAH9294089.1"/>
    <property type="molecule type" value="Genomic_DNA"/>
</dbReference>
<accession>A0AA38CB92</accession>
<dbReference type="Proteomes" id="UP000824469">
    <property type="component" value="Unassembled WGS sequence"/>
</dbReference>